<name>K7RUW1_ACIA4</name>
<evidence type="ECO:0000313" key="2">
    <source>
        <dbReference type="Proteomes" id="UP000000214"/>
    </source>
</evidence>
<dbReference type="KEGG" id="pbo:PACID_09110"/>
<dbReference type="STRING" id="1171373.PACID_09110"/>
<dbReference type="Proteomes" id="UP000000214">
    <property type="component" value="Chromosome"/>
</dbReference>
<dbReference type="PATRIC" id="fig|1171373.8.peg.920"/>
<evidence type="ECO:0000313" key="1">
    <source>
        <dbReference type="EMBL" id="AFV88748.1"/>
    </source>
</evidence>
<reference evidence="1 2" key="1">
    <citation type="journal article" date="2012" name="BMC Genomics">
        <title>The genome sequence of Propionibacterium acidipropionici provides insights into its biotechnological and industrial potential.</title>
        <authorList>
            <person name="Parizzi L.P."/>
            <person name="Grassi M.C."/>
            <person name="Llerena L.A."/>
            <person name="Carazzolle M.F."/>
            <person name="Queiroz V.L."/>
            <person name="Lunardi I."/>
            <person name="Zeidler A.F."/>
            <person name="Teixeira P.J."/>
            <person name="Mieczkowski P."/>
            <person name="Rincones J."/>
            <person name="Pereira G.A."/>
        </authorList>
    </citation>
    <scope>NUCLEOTIDE SEQUENCE [LARGE SCALE GENOMIC DNA]</scope>
    <source>
        <strain evidence="2">ATCC 4875 / DSM 20272 / JCM 6432 / NBRC 12425 / NCIMB 8070</strain>
    </source>
</reference>
<dbReference type="EMBL" id="CP003493">
    <property type="protein sequence ID" value="AFV88748.1"/>
    <property type="molecule type" value="Genomic_DNA"/>
</dbReference>
<proteinExistence type="predicted"/>
<organism evidence="1 2">
    <name type="scientific">Acidipropionibacterium acidipropionici (strain ATCC 4875 / DSM 20272 / JCM 6432 / NBRC 12425 / NCIMB 8070 / 4)</name>
    <name type="common">Propionibacterium acidipropionici</name>
    <dbReference type="NCBI Taxonomy" id="1171373"/>
    <lineage>
        <taxon>Bacteria</taxon>
        <taxon>Bacillati</taxon>
        <taxon>Actinomycetota</taxon>
        <taxon>Actinomycetes</taxon>
        <taxon>Propionibacteriales</taxon>
        <taxon>Propionibacteriaceae</taxon>
        <taxon>Acidipropionibacterium</taxon>
    </lineage>
</organism>
<sequence>MSGGVTSGTVSPGLHRARFRRSRLVSRHGFFRRTRWFPVAFPVFWSVVRCSSRSFHRTFPSSHPCA</sequence>
<dbReference type="HOGENOM" id="CLU_2827683_0_0_11"/>
<protein>
    <submittedName>
        <fullName evidence="1">Uncharacterized protein</fullName>
    </submittedName>
</protein>
<gene>
    <name evidence="1" type="ordered locus">PACID_09110</name>
</gene>
<dbReference type="AlphaFoldDB" id="K7RUW1"/>
<accession>K7RUW1</accession>